<keyword evidence="2" id="KW-1185">Reference proteome</keyword>
<evidence type="ECO:0000313" key="2">
    <source>
        <dbReference type="Proteomes" id="UP000570851"/>
    </source>
</evidence>
<name>A0ABR6SHA2_ANAVA</name>
<protein>
    <submittedName>
        <fullName evidence="1">Uncharacterized protein</fullName>
    </submittedName>
</protein>
<keyword evidence="1" id="KW-0614">Plasmid</keyword>
<organism evidence="1 2">
    <name type="scientific">Trichormus variabilis N2B</name>
    <dbReference type="NCBI Taxonomy" id="2681315"/>
    <lineage>
        <taxon>Bacteria</taxon>
        <taxon>Bacillati</taxon>
        <taxon>Cyanobacteriota</taxon>
        <taxon>Cyanophyceae</taxon>
        <taxon>Nostocales</taxon>
        <taxon>Nostocaceae</taxon>
        <taxon>Trichormus</taxon>
    </lineage>
</organism>
<sequence>MSNTGRNKKLASFNCDVELWEKFTRQCRDNSTTATAVLINFISQYVNNPLNEVVKSSRNIKDPGKIDWEHLIKQQVDKYLEQHLPSYLDKHIASNQQKSQKRQMNTQNKEYWLVKERAKYLGREITDNQLIHIELYANDAFKQRHGTLPKKKLFQNIEFFTYPKSDVDILDVAILKITGD</sequence>
<dbReference type="RefSeq" id="WP_011316414.1">
    <property type="nucleotide sequence ID" value="NZ_JACKZP010000286.1"/>
</dbReference>
<gene>
    <name evidence="1" type="ORF">GNE12_28220</name>
</gene>
<proteinExistence type="predicted"/>
<evidence type="ECO:0000313" key="1">
    <source>
        <dbReference type="EMBL" id="MBC1305775.1"/>
    </source>
</evidence>
<dbReference type="Proteomes" id="UP000570851">
    <property type="component" value="Unassembled WGS sequence"/>
</dbReference>
<comment type="caution">
    <text evidence="1">The sequence shown here is derived from an EMBL/GenBank/DDBJ whole genome shotgun (WGS) entry which is preliminary data.</text>
</comment>
<dbReference type="EMBL" id="JACKZP010000286">
    <property type="protein sequence ID" value="MBC1305775.1"/>
    <property type="molecule type" value="Genomic_DNA"/>
</dbReference>
<accession>A0ABR6SHA2</accession>
<geneLocation type="plasmid" evidence="1">
    <name>pN2B-A</name>
</geneLocation>
<reference evidence="1 2" key="1">
    <citation type="submission" date="2019-11" db="EMBL/GenBank/DDBJ databases">
        <title>Comparison of genomes from free-living endosymbiotic cyanobacteria isolated from Azolla.</title>
        <authorList>
            <person name="Thiel T."/>
            <person name="Pratte B."/>
        </authorList>
    </citation>
    <scope>NUCLEOTIDE SEQUENCE [LARGE SCALE GENOMIC DNA]</scope>
    <source>
        <strain evidence="1 2">N2B</strain>
        <plasmid evidence="1">pN2B-A</plasmid>
    </source>
</reference>